<name>A0A9X0U366_9BACT</name>
<evidence type="ECO:0000256" key="1">
    <source>
        <dbReference type="SAM" id="Phobius"/>
    </source>
</evidence>
<dbReference type="EMBL" id="JACHEB010000003">
    <property type="protein sequence ID" value="MBB5328086.1"/>
    <property type="molecule type" value="Genomic_DNA"/>
</dbReference>
<keyword evidence="1" id="KW-0472">Membrane</keyword>
<feature type="transmembrane region" description="Helical" evidence="1">
    <location>
        <begin position="7"/>
        <end position="27"/>
    </location>
</feature>
<sequence>MKKPIKVALFATGLVVLLIVLIPQLYVSYEDYSIRHQGEALAKKIEIFERREGHVPTTLQEIGEKDPHHAGPLSYYAIDADHYSISYMDWASATYVFNSSSHKWEFRRS</sequence>
<gene>
    <name evidence="2" type="ORF">HDF14_001692</name>
</gene>
<protein>
    <submittedName>
        <fullName evidence="2">Uncharacterized protein</fullName>
    </submittedName>
</protein>
<accession>A0A9X0U366</accession>
<keyword evidence="1" id="KW-0812">Transmembrane</keyword>
<evidence type="ECO:0000313" key="2">
    <source>
        <dbReference type="EMBL" id="MBB5328086.1"/>
    </source>
</evidence>
<dbReference type="RefSeq" id="WP_183975254.1">
    <property type="nucleotide sequence ID" value="NZ_JACHEB010000003.1"/>
</dbReference>
<keyword evidence="3" id="KW-1185">Reference proteome</keyword>
<dbReference type="Proteomes" id="UP000535182">
    <property type="component" value="Unassembled WGS sequence"/>
</dbReference>
<proteinExistence type="predicted"/>
<reference evidence="2 3" key="1">
    <citation type="submission" date="2020-08" db="EMBL/GenBank/DDBJ databases">
        <title>Genomic Encyclopedia of Type Strains, Phase IV (KMG-V): Genome sequencing to study the core and pangenomes of soil and plant-associated prokaryotes.</title>
        <authorList>
            <person name="Whitman W."/>
        </authorList>
    </citation>
    <scope>NUCLEOTIDE SEQUENCE [LARGE SCALE GENOMIC DNA]</scope>
    <source>
        <strain evidence="2 3">X5P2</strain>
    </source>
</reference>
<comment type="caution">
    <text evidence="2">The sequence shown here is derived from an EMBL/GenBank/DDBJ whole genome shotgun (WGS) entry which is preliminary data.</text>
</comment>
<evidence type="ECO:0000313" key="3">
    <source>
        <dbReference type="Proteomes" id="UP000535182"/>
    </source>
</evidence>
<organism evidence="2 3">
    <name type="scientific">Tunturiibacter gelidiferens</name>
    <dbReference type="NCBI Taxonomy" id="3069689"/>
    <lineage>
        <taxon>Bacteria</taxon>
        <taxon>Pseudomonadati</taxon>
        <taxon>Acidobacteriota</taxon>
        <taxon>Terriglobia</taxon>
        <taxon>Terriglobales</taxon>
        <taxon>Acidobacteriaceae</taxon>
        <taxon>Tunturiibacter</taxon>
    </lineage>
</organism>
<dbReference type="AlphaFoldDB" id="A0A9X0U366"/>
<keyword evidence="1" id="KW-1133">Transmembrane helix</keyword>